<evidence type="ECO:0000313" key="8">
    <source>
        <dbReference type="EMBL" id="STZ44351.1"/>
    </source>
</evidence>
<evidence type="ECO:0000259" key="1">
    <source>
        <dbReference type="Pfam" id="PF13546"/>
    </source>
</evidence>
<dbReference type="Proteomes" id="UP000254291">
    <property type="component" value="Unassembled WGS sequence"/>
</dbReference>
<dbReference type="EMBL" id="UGQM01000001">
    <property type="protein sequence ID" value="STZ41781.1"/>
    <property type="molecule type" value="Genomic_DNA"/>
</dbReference>
<organism evidence="3 11">
    <name type="scientific">Mycolicibacterium gilvum</name>
    <dbReference type="NCBI Taxonomy" id="1804"/>
    <lineage>
        <taxon>Bacteria</taxon>
        <taxon>Bacillati</taxon>
        <taxon>Actinomycetota</taxon>
        <taxon>Actinomycetes</taxon>
        <taxon>Mycobacteriales</taxon>
        <taxon>Mycobacteriaceae</taxon>
        <taxon>Mycolicibacterium</taxon>
    </lineage>
</organism>
<dbReference type="InterPro" id="IPR038721">
    <property type="entry name" value="IS701-like_DDE_dom"/>
</dbReference>
<proteinExistence type="predicted"/>
<dbReference type="InterPro" id="IPR039365">
    <property type="entry name" value="IS701-like"/>
</dbReference>
<evidence type="ECO:0000313" key="7">
    <source>
        <dbReference type="EMBL" id="STZ43117.1"/>
    </source>
</evidence>
<dbReference type="NCBIfam" id="NF033540">
    <property type="entry name" value="transpos_IS701"/>
    <property type="match status" value="1"/>
</dbReference>
<dbReference type="EMBL" id="UGQM01000001">
    <property type="protein sequence ID" value="STZ43117.1"/>
    <property type="molecule type" value="Genomic_DNA"/>
</dbReference>
<evidence type="ECO:0000313" key="9">
    <source>
        <dbReference type="EMBL" id="STZ46109.1"/>
    </source>
</evidence>
<evidence type="ECO:0000313" key="10">
    <source>
        <dbReference type="EMBL" id="SUE32809.1"/>
    </source>
</evidence>
<dbReference type="PANTHER" id="PTHR33627:SF1">
    <property type="entry name" value="TRANSPOSASE"/>
    <property type="match status" value="1"/>
</dbReference>
<gene>
    <name evidence="2" type="ORF">NCTC10742_00498</name>
    <name evidence="3" type="ORF">NCTC10742_00972</name>
    <name evidence="4" type="ORF">NCTC10742_00988</name>
    <name evidence="5" type="ORF">NCTC10742_01535</name>
    <name evidence="6" type="ORF">NCTC10742_02129</name>
    <name evidence="7" type="ORF">NCTC10742_02334</name>
    <name evidence="8" type="ORF">NCTC10742_03585</name>
    <name evidence="9" type="ORF">NCTC10742_05379</name>
    <name evidence="10" type="ORF">NCTC10742_06173</name>
</gene>
<dbReference type="InterPro" id="IPR012337">
    <property type="entry name" value="RNaseH-like_sf"/>
</dbReference>
<dbReference type="EMBL" id="UGQM01000001">
    <property type="protein sequence ID" value="STZ41765.1"/>
    <property type="molecule type" value="Genomic_DNA"/>
</dbReference>
<dbReference type="SUPFAM" id="SSF53098">
    <property type="entry name" value="Ribonuclease H-like"/>
    <property type="match status" value="1"/>
</dbReference>
<evidence type="ECO:0000313" key="11">
    <source>
        <dbReference type="Proteomes" id="UP000254291"/>
    </source>
</evidence>
<sequence length="416" mass="46815">MLDRVASRFARCEPLRNAGALMLGLVCDIDRKNCWTLAERCGHSSPDRMQHLLARAKWDAEGVRDDLRAYVVDHLGDDEAILIVDETGDVKKGTHTVGTQRQYTGTAGRIENAQVAVYLAYAGPNSHALVDRELYLPKSWIDDSERRQCAGVPTDVEFATKPALAERMITRAVAAGVPARWATGDEVYGADPDLRAAIAAQGLGYVLAVGSNRTVTTSTGSQRVDELARSLPRRAWRRVSAGTGAKGQRWYSWTLVEITDAEPGHHHLLVRRNDKTAELAYYRCYSPNPVTLADYVRVAGRRWKVEESFQAGKGLAGLDEHQVRTWTSWHRWVTLSMLAHAFLVVTTAAQRRSDEPDDQTGQTLITLTVNEFRRLFIALVLQPLHAVADVLAWSTWRRRHQTRARTYHYRKQHQQQ</sequence>
<dbReference type="EMBL" id="UGQM01000011">
    <property type="protein sequence ID" value="SUE32809.1"/>
    <property type="molecule type" value="Genomic_DNA"/>
</dbReference>
<evidence type="ECO:0000313" key="4">
    <source>
        <dbReference type="EMBL" id="STZ41781.1"/>
    </source>
</evidence>
<dbReference type="EMBL" id="UGQM01000001">
    <property type="protein sequence ID" value="STZ41295.1"/>
    <property type="molecule type" value="Genomic_DNA"/>
</dbReference>
<evidence type="ECO:0000313" key="5">
    <source>
        <dbReference type="EMBL" id="STZ42324.1"/>
    </source>
</evidence>
<dbReference type="AlphaFoldDB" id="A0A378SH94"/>
<feature type="domain" description="Transposase IS701-like DDE" evidence="1">
    <location>
        <begin position="15"/>
        <end position="216"/>
    </location>
</feature>
<protein>
    <submittedName>
        <fullName evidence="3">Transposase</fullName>
    </submittedName>
</protein>
<evidence type="ECO:0000313" key="6">
    <source>
        <dbReference type="EMBL" id="STZ42913.1"/>
    </source>
</evidence>
<evidence type="ECO:0000313" key="3">
    <source>
        <dbReference type="EMBL" id="STZ41765.1"/>
    </source>
</evidence>
<dbReference type="PANTHER" id="PTHR33627">
    <property type="entry name" value="TRANSPOSASE"/>
    <property type="match status" value="1"/>
</dbReference>
<name>A0A378SH94_9MYCO</name>
<dbReference type="EMBL" id="UGQM01000001">
    <property type="protein sequence ID" value="STZ42913.1"/>
    <property type="molecule type" value="Genomic_DNA"/>
</dbReference>
<dbReference type="EMBL" id="UGQM01000001">
    <property type="protein sequence ID" value="STZ42324.1"/>
    <property type="molecule type" value="Genomic_DNA"/>
</dbReference>
<dbReference type="Pfam" id="PF13546">
    <property type="entry name" value="DDE_5"/>
    <property type="match status" value="1"/>
</dbReference>
<reference evidence="3 11" key="1">
    <citation type="submission" date="2018-06" db="EMBL/GenBank/DDBJ databases">
        <authorList>
            <consortium name="Pathogen Informatics"/>
            <person name="Doyle S."/>
        </authorList>
    </citation>
    <scope>NUCLEOTIDE SEQUENCE [LARGE SCALE GENOMIC DNA]</scope>
    <source>
        <strain evidence="3 11">NCTC10742</strain>
    </source>
</reference>
<dbReference type="EMBL" id="UGQM01000001">
    <property type="protein sequence ID" value="STZ46109.1"/>
    <property type="molecule type" value="Genomic_DNA"/>
</dbReference>
<evidence type="ECO:0000313" key="2">
    <source>
        <dbReference type="EMBL" id="STZ41295.1"/>
    </source>
</evidence>
<dbReference type="EMBL" id="UGQM01000001">
    <property type="protein sequence ID" value="STZ44351.1"/>
    <property type="molecule type" value="Genomic_DNA"/>
</dbReference>
<accession>A0A378SH94</accession>